<accession>A0AA89BKC4</accession>
<feature type="region of interest" description="Disordered" evidence="1">
    <location>
        <begin position="150"/>
        <end position="174"/>
    </location>
</feature>
<gene>
    <name evidence="2" type="ORF">FSP39_002055</name>
</gene>
<proteinExistence type="predicted"/>
<keyword evidence="3" id="KW-1185">Reference proteome</keyword>
<organism evidence="2 3">
    <name type="scientific">Pinctada imbricata</name>
    <name type="common">Atlantic pearl-oyster</name>
    <name type="synonym">Pinctada martensii</name>
    <dbReference type="NCBI Taxonomy" id="66713"/>
    <lineage>
        <taxon>Eukaryota</taxon>
        <taxon>Metazoa</taxon>
        <taxon>Spiralia</taxon>
        <taxon>Lophotrochozoa</taxon>
        <taxon>Mollusca</taxon>
        <taxon>Bivalvia</taxon>
        <taxon>Autobranchia</taxon>
        <taxon>Pteriomorphia</taxon>
        <taxon>Pterioida</taxon>
        <taxon>Pterioidea</taxon>
        <taxon>Pteriidae</taxon>
        <taxon>Pinctada</taxon>
    </lineage>
</organism>
<dbReference type="Proteomes" id="UP001186944">
    <property type="component" value="Unassembled WGS sequence"/>
</dbReference>
<evidence type="ECO:0000313" key="2">
    <source>
        <dbReference type="EMBL" id="KAK3082665.1"/>
    </source>
</evidence>
<reference evidence="2" key="1">
    <citation type="submission" date="2019-08" db="EMBL/GenBank/DDBJ databases">
        <title>The improved chromosome-level genome for the pearl oyster Pinctada fucata martensii using PacBio sequencing and Hi-C.</title>
        <authorList>
            <person name="Zheng Z."/>
        </authorList>
    </citation>
    <scope>NUCLEOTIDE SEQUENCE</scope>
    <source>
        <strain evidence="2">ZZ-2019</strain>
        <tissue evidence="2">Adductor muscle</tissue>
    </source>
</reference>
<evidence type="ECO:0000313" key="3">
    <source>
        <dbReference type="Proteomes" id="UP001186944"/>
    </source>
</evidence>
<dbReference type="AlphaFoldDB" id="A0AA89BKC4"/>
<dbReference type="EMBL" id="VSWD01000014">
    <property type="protein sequence ID" value="KAK3082665.1"/>
    <property type="molecule type" value="Genomic_DNA"/>
</dbReference>
<name>A0AA89BKC4_PINIB</name>
<evidence type="ECO:0000256" key="1">
    <source>
        <dbReference type="SAM" id="MobiDB-lite"/>
    </source>
</evidence>
<sequence>MAEFKACTGTKLEMCRKVNNDPAKFAVKQGNMINNLMELLCMKEAKGLNESAECFNKKTVSDSMDKCINSSTPEQDDMGNFKQESEAQQCMRIQEHNICAETAVKSNCDKETASFAARLGESILKVIYDNKGLTCPTVQVSYSTKTVTRGRFDTGPSREGMGGEIDEDIDGNDGERDDCGGVNFEISALSITGLD</sequence>
<protein>
    <submittedName>
        <fullName evidence="2">Uncharacterized protein</fullName>
    </submittedName>
</protein>
<comment type="caution">
    <text evidence="2">The sequence shown here is derived from an EMBL/GenBank/DDBJ whole genome shotgun (WGS) entry which is preliminary data.</text>
</comment>